<feature type="compositionally biased region" description="Basic residues" evidence="1">
    <location>
        <begin position="284"/>
        <end position="304"/>
    </location>
</feature>
<dbReference type="InterPro" id="IPR027417">
    <property type="entry name" value="P-loop_NTPase"/>
</dbReference>
<dbReference type="SUPFAM" id="SSF52540">
    <property type="entry name" value="P-loop containing nucleoside triphosphate hydrolases"/>
    <property type="match status" value="1"/>
</dbReference>
<sequence>MAARRRRGLAPIVAVSGPSGVGKTRLLARLVAHLAARGVRVGILKHTGHPHALDAPGKDTDVLRRAGAVAAAIEGPSEMAYFGPALGGARALARMLPPVDLVLAEGWKREPLPRVEVHRARVARAFLCATDRRVFAVVTDAPPPRPLPTFGADDVAPLAELLCARFGIATPRRGPSRLRVTPPVSSVPAEGSERTIALGRRSDMAKTTNRRTGKASGARVSRRGSRTGSRSAAGRKGGTATLRTRGPEFYSEIGRKGGKSRGASAKRPRSSGSRSTGARSGSRSTRRGGARSGARRSSRRSTSR</sequence>
<accession>A0ABN6N2W0</accession>
<dbReference type="Proteomes" id="UP001162891">
    <property type="component" value="Chromosome"/>
</dbReference>
<protein>
    <recommendedName>
        <fullName evidence="2">Molybdopterin-guanine dinucleotide biosynthesis protein B (MobB) domain-containing protein</fullName>
    </recommendedName>
</protein>
<dbReference type="NCBIfam" id="TIGR00176">
    <property type="entry name" value="mobB"/>
    <property type="match status" value="1"/>
</dbReference>
<dbReference type="EMBL" id="AP025591">
    <property type="protein sequence ID" value="BDG06254.1"/>
    <property type="molecule type" value="Genomic_DNA"/>
</dbReference>
<name>A0ABN6N2W0_9BACT</name>
<dbReference type="RefSeq" id="WP_248355677.1">
    <property type="nucleotide sequence ID" value="NZ_AP025591.1"/>
</dbReference>
<dbReference type="PANTHER" id="PTHR40072">
    <property type="entry name" value="MOLYBDOPTERIN-GUANINE DINUCLEOTIDE BIOSYNTHESIS ADAPTER PROTEIN-RELATED"/>
    <property type="match status" value="1"/>
</dbReference>
<keyword evidence="4" id="KW-1185">Reference proteome</keyword>
<dbReference type="Gene3D" id="3.40.50.300">
    <property type="entry name" value="P-loop containing nucleotide triphosphate hydrolases"/>
    <property type="match status" value="1"/>
</dbReference>
<dbReference type="Pfam" id="PF03205">
    <property type="entry name" value="MobB"/>
    <property type="match status" value="1"/>
</dbReference>
<reference evidence="4" key="1">
    <citation type="journal article" date="2022" name="Int. J. Syst. Evol. Microbiol.">
        <title>Anaeromyxobacter oryzae sp. nov., Anaeromyxobacter diazotrophicus sp. nov. and Anaeromyxobacter paludicola sp. nov., isolated from paddy soils.</title>
        <authorList>
            <person name="Itoh H."/>
            <person name="Xu Z."/>
            <person name="Mise K."/>
            <person name="Masuda Y."/>
            <person name="Ushijima N."/>
            <person name="Hayakawa C."/>
            <person name="Shiratori Y."/>
            <person name="Senoo K."/>
        </authorList>
    </citation>
    <scope>NUCLEOTIDE SEQUENCE [LARGE SCALE GENOMIC DNA]</scope>
    <source>
        <strain evidence="4">Red232</strain>
    </source>
</reference>
<proteinExistence type="predicted"/>
<feature type="region of interest" description="Disordered" evidence="1">
    <location>
        <begin position="172"/>
        <end position="304"/>
    </location>
</feature>
<dbReference type="PANTHER" id="PTHR40072:SF1">
    <property type="entry name" value="MOLYBDOPTERIN-GUANINE DINUCLEOTIDE BIOSYNTHESIS ADAPTER PROTEIN"/>
    <property type="match status" value="1"/>
</dbReference>
<feature type="domain" description="Molybdopterin-guanine dinucleotide biosynthesis protein B (MobB)" evidence="2">
    <location>
        <begin position="12"/>
        <end position="140"/>
    </location>
</feature>
<feature type="compositionally biased region" description="Low complexity" evidence="1">
    <location>
        <begin position="226"/>
        <end position="241"/>
    </location>
</feature>
<dbReference type="Pfam" id="PF10685">
    <property type="entry name" value="KGG"/>
    <property type="match status" value="1"/>
</dbReference>
<feature type="compositionally biased region" description="Basic residues" evidence="1">
    <location>
        <begin position="256"/>
        <end position="269"/>
    </location>
</feature>
<organism evidence="3 4">
    <name type="scientific">Anaeromyxobacter oryzae</name>
    <dbReference type="NCBI Taxonomy" id="2918170"/>
    <lineage>
        <taxon>Bacteria</taxon>
        <taxon>Pseudomonadati</taxon>
        <taxon>Myxococcota</taxon>
        <taxon>Myxococcia</taxon>
        <taxon>Myxococcales</taxon>
        <taxon>Cystobacterineae</taxon>
        <taxon>Anaeromyxobacteraceae</taxon>
        <taxon>Anaeromyxobacter</taxon>
    </lineage>
</organism>
<evidence type="ECO:0000256" key="1">
    <source>
        <dbReference type="SAM" id="MobiDB-lite"/>
    </source>
</evidence>
<evidence type="ECO:0000313" key="4">
    <source>
        <dbReference type="Proteomes" id="UP001162891"/>
    </source>
</evidence>
<gene>
    <name evidence="3" type="ORF">AMOR_52500</name>
</gene>
<dbReference type="InterPro" id="IPR019626">
    <property type="entry name" value="Stress-induced_KGG_rpt"/>
</dbReference>
<dbReference type="InterPro" id="IPR004435">
    <property type="entry name" value="MobB_dom"/>
</dbReference>
<dbReference type="CDD" id="cd03116">
    <property type="entry name" value="MobB"/>
    <property type="match status" value="1"/>
</dbReference>
<feature type="compositionally biased region" description="Low complexity" evidence="1">
    <location>
        <begin position="270"/>
        <end position="283"/>
    </location>
</feature>
<evidence type="ECO:0000313" key="3">
    <source>
        <dbReference type="EMBL" id="BDG06254.1"/>
    </source>
</evidence>
<evidence type="ECO:0000259" key="2">
    <source>
        <dbReference type="Pfam" id="PF03205"/>
    </source>
</evidence>
<dbReference type="InterPro" id="IPR052539">
    <property type="entry name" value="MGD_biosynthesis_adapter"/>
</dbReference>